<dbReference type="SUPFAM" id="SSF48008">
    <property type="entry name" value="GntR ligand-binding domain-like"/>
    <property type="match status" value="1"/>
</dbReference>
<evidence type="ECO:0000256" key="3">
    <source>
        <dbReference type="ARBA" id="ARBA00023163"/>
    </source>
</evidence>
<keyword evidence="1" id="KW-0805">Transcription regulation</keyword>
<dbReference type="SMART" id="SM00895">
    <property type="entry name" value="FCD"/>
    <property type="match status" value="1"/>
</dbReference>
<dbReference type="PANTHER" id="PTHR43537:SF45">
    <property type="entry name" value="GNTR FAMILY REGULATORY PROTEIN"/>
    <property type="match status" value="1"/>
</dbReference>
<dbReference type="Pfam" id="PF07729">
    <property type="entry name" value="FCD"/>
    <property type="match status" value="1"/>
</dbReference>
<dbReference type="RefSeq" id="WP_100257843.1">
    <property type="nucleotide sequence ID" value="NZ_CP011797.1"/>
</dbReference>
<evidence type="ECO:0000313" key="5">
    <source>
        <dbReference type="EMBL" id="ATX77596.1"/>
    </source>
</evidence>
<protein>
    <submittedName>
        <fullName evidence="5">Transcriptional regulator, GntR family</fullName>
    </submittedName>
</protein>
<name>A0A2K8KYS5_9GAMM</name>
<dbReference type="GO" id="GO:0003677">
    <property type="term" value="F:DNA binding"/>
    <property type="evidence" value="ECO:0007669"/>
    <property type="project" value="UniProtKB-KW"/>
</dbReference>
<reference evidence="5 6" key="1">
    <citation type="journal article" date="2017" name="Environ. Microbiol.">
        <title>Genomic and physiological analyses of 'Reinekea forsetii' reveal a versatile opportunistic lifestyle during spring algae blooms.</title>
        <authorList>
            <person name="Avci B."/>
            <person name="Hahnke R.L."/>
            <person name="Chafee M."/>
            <person name="Fischer T."/>
            <person name="Gruber-Vodicka H."/>
            <person name="Tegetmeyer H.E."/>
            <person name="Harder J."/>
            <person name="Fuchs B.M."/>
            <person name="Amann R.I."/>
            <person name="Teeling H."/>
        </authorList>
    </citation>
    <scope>NUCLEOTIDE SEQUENCE [LARGE SCALE GENOMIC DNA]</scope>
    <source>
        <strain evidence="5 6">Hel1_31_D35</strain>
    </source>
</reference>
<dbReference type="PROSITE" id="PS50949">
    <property type="entry name" value="HTH_GNTR"/>
    <property type="match status" value="1"/>
</dbReference>
<dbReference type="PRINTS" id="PR00035">
    <property type="entry name" value="HTHGNTR"/>
</dbReference>
<dbReference type="InterPro" id="IPR008920">
    <property type="entry name" value="TF_FadR/GntR_C"/>
</dbReference>
<dbReference type="CDD" id="cd07377">
    <property type="entry name" value="WHTH_GntR"/>
    <property type="match status" value="1"/>
</dbReference>
<feature type="domain" description="HTH gntR-type" evidence="4">
    <location>
        <begin position="16"/>
        <end position="83"/>
    </location>
</feature>
<dbReference type="InterPro" id="IPR036390">
    <property type="entry name" value="WH_DNA-bd_sf"/>
</dbReference>
<keyword evidence="2" id="KW-0238">DNA-binding</keyword>
<gene>
    <name evidence="5" type="ORF">REIFOR_02471</name>
</gene>
<organism evidence="5 6">
    <name type="scientific">Reinekea forsetii</name>
    <dbReference type="NCBI Taxonomy" id="1336806"/>
    <lineage>
        <taxon>Bacteria</taxon>
        <taxon>Pseudomonadati</taxon>
        <taxon>Pseudomonadota</taxon>
        <taxon>Gammaproteobacteria</taxon>
        <taxon>Oceanospirillales</taxon>
        <taxon>Saccharospirillaceae</taxon>
        <taxon>Reinekea</taxon>
    </lineage>
</organism>
<accession>A0A2K8KYS5</accession>
<dbReference type="EMBL" id="CP011797">
    <property type="protein sequence ID" value="ATX77596.1"/>
    <property type="molecule type" value="Genomic_DNA"/>
</dbReference>
<evidence type="ECO:0000256" key="1">
    <source>
        <dbReference type="ARBA" id="ARBA00023015"/>
    </source>
</evidence>
<dbReference type="InterPro" id="IPR000524">
    <property type="entry name" value="Tscrpt_reg_HTH_GntR"/>
</dbReference>
<proteinExistence type="predicted"/>
<dbReference type="Proteomes" id="UP000229757">
    <property type="component" value="Chromosome"/>
</dbReference>
<sequence length="224" mass="25491">MPQTLFDEKINDLRTQSLGTIIEHRLEHMILDGEIQPGERINESSLAQSFGVSRAPIREACRKLAQYGLVENRVGKGSFVCQVDLSVVIELYEIRGMLDAYAVEQVCLKADQAMIDTLAGRIEDMRILAKRDTAAEYLLANLAFHMLIVEYACNKSLVDIYRGVFKKLTLFRNETLSVADRRQISMGQHEQIFQAISDRDAQEASRLARNHVEEAKNVLLERHK</sequence>
<keyword evidence="6" id="KW-1185">Reference proteome</keyword>
<dbReference type="Gene3D" id="1.10.10.10">
    <property type="entry name" value="Winged helix-like DNA-binding domain superfamily/Winged helix DNA-binding domain"/>
    <property type="match status" value="1"/>
</dbReference>
<evidence type="ECO:0000313" key="6">
    <source>
        <dbReference type="Proteomes" id="UP000229757"/>
    </source>
</evidence>
<evidence type="ECO:0000259" key="4">
    <source>
        <dbReference type="PROSITE" id="PS50949"/>
    </source>
</evidence>
<dbReference type="SUPFAM" id="SSF46785">
    <property type="entry name" value="Winged helix' DNA-binding domain"/>
    <property type="match status" value="1"/>
</dbReference>
<dbReference type="SMART" id="SM00345">
    <property type="entry name" value="HTH_GNTR"/>
    <property type="match status" value="1"/>
</dbReference>
<dbReference type="Pfam" id="PF00392">
    <property type="entry name" value="GntR"/>
    <property type="match status" value="1"/>
</dbReference>
<dbReference type="PANTHER" id="PTHR43537">
    <property type="entry name" value="TRANSCRIPTIONAL REGULATOR, GNTR FAMILY"/>
    <property type="match status" value="1"/>
</dbReference>
<dbReference type="OrthoDB" id="5450856at2"/>
<dbReference type="KEGG" id="rfo:REIFOR_02471"/>
<dbReference type="Gene3D" id="1.20.120.530">
    <property type="entry name" value="GntR ligand-binding domain-like"/>
    <property type="match status" value="1"/>
</dbReference>
<dbReference type="AlphaFoldDB" id="A0A2K8KYS5"/>
<dbReference type="InterPro" id="IPR011711">
    <property type="entry name" value="GntR_C"/>
</dbReference>
<dbReference type="GO" id="GO:0003700">
    <property type="term" value="F:DNA-binding transcription factor activity"/>
    <property type="evidence" value="ECO:0007669"/>
    <property type="project" value="InterPro"/>
</dbReference>
<dbReference type="InterPro" id="IPR036388">
    <property type="entry name" value="WH-like_DNA-bd_sf"/>
</dbReference>
<evidence type="ECO:0000256" key="2">
    <source>
        <dbReference type="ARBA" id="ARBA00023125"/>
    </source>
</evidence>
<keyword evidence="3" id="KW-0804">Transcription</keyword>